<dbReference type="RefSeq" id="XP_011295279.1">
    <property type="nucleotide sequence ID" value="XM_011296977.2"/>
</dbReference>
<reference evidence="8" key="1">
    <citation type="submission" date="2020-05" db="UniProtKB">
        <authorList>
            <consortium name="EnsemblMetazoa"/>
        </authorList>
    </citation>
    <scope>IDENTIFICATION</scope>
    <source>
        <strain evidence="8">Aabys</strain>
    </source>
</reference>
<name>A0A1I8MCZ2_MUSDO</name>
<gene>
    <name evidence="8" type="primary">101895815</name>
    <name evidence="10" type="synonym">LOC101895815</name>
</gene>
<dbReference type="Proteomes" id="UP001652621">
    <property type="component" value="Unplaced"/>
</dbReference>
<evidence type="ECO:0000256" key="4">
    <source>
        <dbReference type="ARBA" id="ARBA00023157"/>
    </source>
</evidence>
<keyword evidence="5" id="KW-0325">Glycoprotein</keyword>
<protein>
    <recommendedName>
        <fullName evidence="6">carboxylesterase</fullName>
        <ecNumber evidence="6">3.1.1.1</ecNumber>
    </recommendedName>
</protein>
<dbReference type="STRING" id="7370.A0A1I8MCZ2"/>
<dbReference type="OrthoDB" id="19653at2759"/>
<dbReference type="Gene3D" id="3.40.50.1820">
    <property type="entry name" value="alpha/beta hydrolase"/>
    <property type="match status" value="1"/>
</dbReference>
<keyword evidence="2" id="KW-0719">Serine esterase</keyword>
<dbReference type="FunFam" id="3.40.50.1820:FF:000092">
    <property type="entry name" value="Carboxylic ester hydrolase"/>
    <property type="match status" value="1"/>
</dbReference>
<dbReference type="PANTHER" id="PTHR43142:SF1">
    <property type="entry name" value="CARBOXYLIC ESTER HYDROLASE"/>
    <property type="match status" value="1"/>
</dbReference>
<dbReference type="eggNOG" id="KOG1516">
    <property type="taxonomic scope" value="Eukaryota"/>
</dbReference>
<dbReference type="AlphaFoldDB" id="A0A1I8MCZ2"/>
<proteinExistence type="inferred from homology"/>
<dbReference type="VEuPathDB" id="VectorBase:MDOMA2_009426"/>
<evidence type="ECO:0000256" key="3">
    <source>
        <dbReference type="ARBA" id="ARBA00022801"/>
    </source>
</evidence>
<dbReference type="PANTHER" id="PTHR43142">
    <property type="entry name" value="CARBOXYLIC ESTER HYDROLASE"/>
    <property type="match status" value="1"/>
</dbReference>
<feature type="domain" description="Carboxylesterase type B" evidence="7">
    <location>
        <begin position="33"/>
        <end position="531"/>
    </location>
</feature>
<keyword evidence="9" id="KW-1185">Reference proteome</keyword>
<evidence type="ECO:0000259" key="7">
    <source>
        <dbReference type="Pfam" id="PF00135"/>
    </source>
</evidence>
<keyword evidence="4" id="KW-1015">Disulfide bond</keyword>
<dbReference type="EC" id="3.1.1.1" evidence="6"/>
<evidence type="ECO:0000256" key="1">
    <source>
        <dbReference type="ARBA" id="ARBA00005964"/>
    </source>
</evidence>
<dbReference type="VEuPathDB" id="VectorBase:MDOA003632"/>
<keyword evidence="3" id="KW-0378">Hydrolase</keyword>
<accession>A0A1I8MCZ2</accession>
<organism evidence="8">
    <name type="scientific">Musca domestica</name>
    <name type="common">House fly</name>
    <dbReference type="NCBI Taxonomy" id="7370"/>
    <lineage>
        <taxon>Eukaryota</taxon>
        <taxon>Metazoa</taxon>
        <taxon>Ecdysozoa</taxon>
        <taxon>Arthropoda</taxon>
        <taxon>Hexapoda</taxon>
        <taxon>Insecta</taxon>
        <taxon>Pterygota</taxon>
        <taxon>Neoptera</taxon>
        <taxon>Endopterygota</taxon>
        <taxon>Diptera</taxon>
        <taxon>Brachycera</taxon>
        <taxon>Muscomorpha</taxon>
        <taxon>Muscoidea</taxon>
        <taxon>Muscidae</taxon>
        <taxon>Musca</taxon>
    </lineage>
</organism>
<dbReference type="GO" id="GO:0106435">
    <property type="term" value="F:carboxylesterase activity"/>
    <property type="evidence" value="ECO:0007669"/>
    <property type="project" value="UniProtKB-EC"/>
</dbReference>
<dbReference type="Pfam" id="PF00135">
    <property type="entry name" value="COesterase"/>
    <property type="match status" value="1"/>
</dbReference>
<evidence type="ECO:0000256" key="6">
    <source>
        <dbReference type="ARBA" id="ARBA00039155"/>
    </source>
</evidence>
<dbReference type="KEGG" id="mde:101895815"/>
<dbReference type="EnsemblMetazoa" id="MDOA003632-RB">
    <property type="protein sequence ID" value="MDOA003632-PB"/>
    <property type="gene ID" value="MDOA003632"/>
</dbReference>
<evidence type="ECO:0000256" key="2">
    <source>
        <dbReference type="ARBA" id="ARBA00022487"/>
    </source>
</evidence>
<evidence type="ECO:0000313" key="9">
    <source>
        <dbReference type="Proteomes" id="UP001652621"/>
    </source>
</evidence>
<dbReference type="SUPFAM" id="SSF53474">
    <property type="entry name" value="alpha/beta-Hydrolases"/>
    <property type="match status" value="1"/>
</dbReference>
<sequence>MELNLGIIQKLKLLGKFLRHQFEQYQLRTNEYEVVQTSCGQIRGCKFNNVYREYGQYYSFEGIPFAKPPLGELRFRAPQPAEPWQGVLDCTKCRSKPLQYDYVTKRVEGSEDCLYLNVYTKKLKNEKPLPVMVWFYGGGFHFGEASRTYYCPDYLMQKDVILITFNYRLGIFGFLSLDDPDLNIPGNAGIKDQVMALKWIKENIHNFNGDPNNITLFGQSAGASSVHLLTLTEQTKGLFHKVILHSGSVYCPWAYTENRNLAYKNAIHLGYQGIKNDKKILEFFKNKNPKDLVVPDLNVLTKEDLFNGETLNYMPVVEPYVTADCIASKPHEELVENSWGNEIPFIVGTTTFEGLLYTSLVKKYPFLIDDITDFVNLLPQKIKSTHSHEKLKEMGLKLKEIYFDGQQPNSKDNFNQFLTLLSHKGFLHDTLRTIRDRRRYAKNTATYLFSFNFDSEFFNHFRINCCGPTVRGVCHADDLAYFFYGAVPDKLDKNCKEYQCLEQMIGMWCSFALTSNPNCDEIKSVKWQPLEDFVGAPKCLIVDKELQYAELPEYDKVRIWDKFYEENTDLK</sequence>
<dbReference type="GeneID" id="101895815"/>
<comment type="similarity">
    <text evidence="1">Belongs to the type-B carboxylesterase/lipase family.</text>
</comment>
<reference evidence="10" key="2">
    <citation type="submission" date="2025-04" db="UniProtKB">
        <authorList>
            <consortium name="RefSeq"/>
        </authorList>
    </citation>
    <scope>IDENTIFICATION</scope>
    <source>
        <strain evidence="10">Aabys</strain>
    </source>
</reference>
<dbReference type="InterPro" id="IPR002018">
    <property type="entry name" value="CarbesteraseB"/>
</dbReference>
<dbReference type="InterPro" id="IPR029058">
    <property type="entry name" value="AB_hydrolase_fold"/>
</dbReference>
<evidence type="ECO:0000256" key="5">
    <source>
        <dbReference type="ARBA" id="ARBA00023180"/>
    </source>
</evidence>
<evidence type="ECO:0000313" key="10">
    <source>
        <dbReference type="RefSeq" id="XP_011295279.1"/>
    </source>
</evidence>
<evidence type="ECO:0000313" key="8">
    <source>
        <dbReference type="EnsemblMetazoa" id="MDOA003632-PB"/>
    </source>
</evidence>